<evidence type="ECO:0000256" key="1">
    <source>
        <dbReference type="SAM" id="Phobius"/>
    </source>
</evidence>
<dbReference type="EMBL" id="CP147846">
    <property type="protein sequence ID" value="WXG67691.1"/>
    <property type="molecule type" value="Genomic_DNA"/>
</dbReference>
<protein>
    <submittedName>
        <fullName evidence="2">Uncharacterized protein</fullName>
    </submittedName>
</protein>
<dbReference type="RefSeq" id="WP_338887406.1">
    <property type="nucleotide sequence ID" value="NZ_CP147846.1"/>
</dbReference>
<name>A0ABZ2PIU8_9NOCA</name>
<evidence type="ECO:0000313" key="3">
    <source>
        <dbReference type="Proteomes" id="UP001432000"/>
    </source>
</evidence>
<dbReference type="Proteomes" id="UP001432000">
    <property type="component" value="Chromosome"/>
</dbReference>
<organism evidence="2 3">
    <name type="scientific">Rhodococcus sovatensis</name>
    <dbReference type="NCBI Taxonomy" id="1805840"/>
    <lineage>
        <taxon>Bacteria</taxon>
        <taxon>Bacillati</taxon>
        <taxon>Actinomycetota</taxon>
        <taxon>Actinomycetes</taxon>
        <taxon>Mycobacteriales</taxon>
        <taxon>Nocardiaceae</taxon>
        <taxon>Rhodococcus</taxon>
    </lineage>
</organism>
<evidence type="ECO:0000313" key="2">
    <source>
        <dbReference type="EMBL" id="WXG67691.1"/>
    </source>
</evidence>
<reference evidence="2 3" key="1">
    <citation type="submission" date="2024-03" db="EMBL/GenBank/DDBJ databases">
        <title>Natural products discovery in diverse microorganisms through a two-stage MS feature dereplication strategy.</title>
        <authorList>
            <person name="Zhang R."/>
        </authorList>
    </citation>
    <scope>NUCLEOTIDE SEQUENCE [LARGE SCALE GENOMIC DNA]</scope>
    <source>
        <strain evidence="2 3">18930</strain>
    </source>
</reference>
<proteinExistence type="predicted"/>
<keyword evidence="1" id="KW-0812">Transmembrane</keyword>
<keyword evidence="1" id="KW-0472">Membrane</keyword>
<feature type="transmembrane region" description="Helical" evidence="1">
    <location>
        <begin position="12"/>
        <end position="30"/>
    </location>
</feature>
<feature type="transmembrane region" description="Helical" evidence="1">
    <location>
        <begin position="42"/>
        <end position="65"/>
    </location>
</feature>
<gene>
    <name evidence="2" type="ORF">WDS16_21065</name>
</gene>
<keyword evidence="3" id="KW-1185">Reference proteome</keyword>
<sequence length="376" mass="41447">MRDPHQRLVNLKLLFGAFALAVFGVALMVLDSYLAGQSGLGLLALFPLSEIGGTLLVAGIIGIALDRWIDGDRGAVLEKLIEKVMLRVMARLAPTLRDSVIQAFADNIDNLSVIATDEFLDQLARNALTLRLGDRDFAEDIYADVRDQAILGSTERWRDTTISMNLSPLPMDTGHGASSQPPLFVLTARHEYTVVPAHAIRRFSAVSDEKHYEELLDDSTSTSIWHINPKIGLDAGSREAFELVQFSINGEERSIRRTGKTGSQTYSVNLGPDAVRDQAPVTIAYTYRTVVRQYGHMLHVETEQPTKGLDVTLEYGDCGIAEMRLIPFISSSKKVRNYRMPDSVPEQSVGIGFDGWCTKGQGVVAVWVLASEVDIR</sequence>
<accession>A0ABZ2PIU8</accession>
<keyword evidence="1" id="KW-1133">Transmembrane helix</keyword>